<feature type="active site" description="Charge relay system" evidence="5">
    <location>
        <position position="61"/>
    </location>
</feature>
<dbReference type="RefSeq" id="WP_378063552.1">
    <property type="nucleotide sequence ID" value="NZ_JBHSXS010000015.1"/>
</dbReference>
<feature type="chain" id="PRO_5045338993" evidence="8">
    <location>
        <begin position="27"/>
        <end position="384"/>
    </location>
</feature>
<dbReference type="InterPro" id="IPR000209">
    <property type="entry name" value="Peptidase_S8/S53_dom"/>
</dbReference>
<evidence type="ECO:0000256" key="8">
    <source>
        <dbReference type="SAM" id="SignalP"/>
    </source>
</evidence>
<keyword evidence="11" id="KW-1185">Reference proteome</keyword>
<feature type="region of interest" description="Disordered" evidence="6">
    <location>
        <begin position="314"/>
        <end position="348"/>
    </location>
</feature>
<evidence type="ECO:0000256" key="6">
    <source>
        <dbReference type="SAM" id="MobiDB-lite"/>
    </source>
</evidence>
<feature type="active site" description="Charge relay system" evidence="5">
    <location>
        <position position="247"/>
    </location>
</feature>
<proteinExistence type="inferred from homology"/>
<dbReference type="PANTHER" id="PTHR43806">
    <property type="entry name" value="PEPTIDASE S8"/>
    <property type="match status" value="1"/>
</dbReference>
<dbReference type="Proteomes" id="UP001596380">
    <property type="component" value="Unassembled WGS sequence"/>
</dbReference>
<keyword evidence="4 5" id="KW-0720">Serine protease</keyword>
<dbReference type="PROSITE" id="PS51892">
    <property type="entry name" value="SUBTILASE"/>
    <property type="match status" value="1"/>
</dbReference>
<dbReference type="InterPro" id="IPR036852">
    <property type="entry name" value="Peptidase_S8/S53_dom_sf"/>
</dbReference>
<keyword evidence="7" id="KW-1133">Transmembrane helix</keyword>
<evidence type="ECO:0000256" key="7">
    <source>
        <dbReference type="SAM" id="Phobius"/>
    </source>
</evidence>
<evidence type="ECO:0000256" key="2">
    <source>
        <dbReference type="ARBA" id="ARBA00022670"/>
    </source>
</evidence>
<dbReference type="PROSITE" id="PS00136">
    <property type="entry name" value="SUBTILASE_ASP"/>
    <property type="match status" value="1"/>
</dbReference>
<evidence type="ECO:0000313" key="11">
    <source>
        <dbReference type="Proteomes" id="UP001596380"/>
    </source>
</evidence>
<dbReference type="PANTHER" id="PTHR43806:SF11">
    <property type="entry name" value="CEREVISIN-RELATED"/>
    <property type="match status" value="1"/>
</dbReference>
<comment type="similarity">
    <text evidence="1 5">Belongs to the peptidase S8 family.</text>
</comment>
<dbReference type="Gene3D" id="3.40.50.200">
    <property type="entry name" value="Peptidase S8/S53 domain"/>
    <property type="match status" value="1"/>
</dbReference>
<reference evidence="11" key="1">
    <citation type="journal article" date="2019" name="Int. J. Syst. Evol. Microbiol.">
        <title>The Global Catalogue of Microorganisms (GCM) 10K type strain sequencing project: providing services to taxonomists for standard genome sequencing and annotation.</title>
        <authorList>
            <consortium name="The Broad Institute Genomics Platform"/>
            <consortium name="The Broad Institute Genome Sequencing Center for Infectious Disease"/>
            <person name="Wu L."/>
            <person name="Ma J."/>
        </authorList>
    </citation>
    <scope>NUCLEOTIDE SEQUENCE [LARGE SCALE GENOMIC DNA]</scope>
    <source>
        <strain evidence="11">JCM 3369</strain>
    </source>
</reference>
<feature type="transmembrane region" description="Helical" evidence="7">
    <location>
        <begin position="353"/>
        <end position="374"/>
    </location>
</feature>
<name>A0ABW2CN09_9ACTN</name>
<sequence>MKFGRQVMGILGCALVLLTHGTTAMAVPSPRPEEWWFDAWEIEDKVWPLTRGTGVIVALVDTGVQADLPDLRGVVMKGKLREGEDGRRDLDRVKNGHGTAMAALIAGQGRETGMMGVAPEARILPLLQNDNLALSIKYAVDHGASVINFSLGGDSVRCPDDLQEAIRYAADHNAVVVASAGNEGASKENLNYPANCLGVVTVGGVDANLKMWRKSVPANTLALAAPSVAVGSINKHGLFGWNNNGTSQAAALTSGVVALLRARFPQMSARELVQRMLATAKDVDPPGRDKLSGFGALIPYLALTANVPRDSPNPVYAGLSVNPPSGKSGSAQSEADPAPRSASNTGKKSSAPWFFGVGVLIAAGLVAVTVVLILRRRAKRVYRV</sequence>
<dbReference type="EMBL" id="JBHSXS010000015">
    <property type="protein sequence ID" value="MFC6882882.1"/>
    <property type="molecule type" value="Genomic_DNA"/>
</dbReference>
<keyword evidence="7" id="KW-0472">Membrane</keyword>
<dbReference type="SUPFAM" id="SSF52743">
    <property type="entry name" value="Subtilisin-like"/>
    <property type="match status" value="1"/>
</dbReference>
<feature type="active site" description="Charge relay system" evidence="5">
    <location>
        <position position="97"/>
    </location>
</feature>
<dbReference type="InterPro" id="IPR023827">
    <property type="entry name" value="Peptidase_S8_Asp-AS"/>
</dbReference>
<feature type="compositionally biased region" description="Polar residues" evidence="6">
    <location>
        <begin position="322"/>
        <end position="333"/>
    </location>
</feature>
<evidence type="ECO:0000256" key="5">
    <source>
        <dbReference type="PROSITE-ProRule" id="PRU01240"/>
    </source>
</evidence>
<accession>A0ABW2CN09</accession>
<evidence type="ECO:0000256" key="3">
    <source>
        <dbReference type="ARBA" id="ARBA00022801"/>
    </source>
</evidence>
<evidence type="ECO:0000256" key="4">
    <source>
        <dbReference type="ARBA" id="ARBA00022825"/>
    </source>
</evidence>
<keyword evidence="7" id="KW-0812">Transmembrane</keyword>
<keyword evidence="8" id="KW-0732">Signal</keyword>
<feature type="signal peptide" evidence="8">
    <location>
        <begin position="1"/>
        <end position="26"/>
    </location>
</feature>
<dbReference type="InterPro" id="IPR050131">
    <property type="entry name" value="Peptidase_S8_subtilisin-like"/>
</dbReference>
<keyword evidence="2 5" id="KW-0645">Protease</keyword>
<evidence type="ECO:0000259" key="9">
    <source>
        <dbReference type="Pfam" id="PF00082"/>
    </source>
</evidence>
<dbReference type="Pfam" id="PF00082">
    <property type="entry name" value="Peptidase_S8"/>
    <property type="match status" value="1"/>
</dbReference>
<comment type="caution">
    <text evidence="10">The sequence shown here is derived from an EMBL/GenBank/DDBJ whole genome shotgun (WGS) entry which is preliminary data.</text>
</comment>
<dbReference type="InterPro" id="IPR015500">
    <property type="entry name" value="Peptidase_S8_subtilisin-rel"/>
</dbReference>
<evidence type="ECO:0000313" key="10">
    <source>
        <dbReference type="EMBL" id="MFC6882882.1"/>
    </source>
</evidence>
<feature type="domain" description="Peptidase S8/S53" evidence="9">
    <location>
        <begin position="52"/>
        <end position="295"/>
    </location>
</feature>
<organism evidence="10 11">
    <name type="scientific">Actinomadura yumaensis</name>
    <dbReference type="NCBI Taxonomy" id="111807"/>
    <lineage>
        <taxon>Bacteria</taxon>
        <taxon>Bacillati</taxon>
        <taxon>Actinomycetota</taxon>
        <taxon>Actinomycetes</taxon>
        <taxon>Streptosporangiales</taxon>
        <taxon>Thermomonosporaceae</taxon>
        <taxon>Actinomadura</taxon>
    </lineage>
</organism>
<gene>
    <name evidence="10" type="ORF">ACFQKB_24220</name>
</gene>
<keyword evidence="3 5" id="KW-0378">Hydrolase</keyword>
<protein>
    <submittedName>
        <fullName evidence="10">S8 family serine peptidase</fullName>
    </submittedName>
</protein>
<evidence type="ECO:0000256" key="1">
    <source>
        <dbReference type="ARBA" id="ARBA00011073"/>
    </source>
</evidence>
<dbReference type="PRINTS" id="PR00723">
    <property type="entry name" value="SUBTILISIN"/>
</dbReference>